<reference evidence="2 3" key="1">
    <citation type="submission" date="2017-11" db="EMBL/GenBank/DDBJ databases">
        <title>Genome sequence of Lysinibacillus sphaericus, a lignin-degrading bacteria isolated from municipal solid waste soil.</title>
        <authorList>
            <person name="Persinoti G.F."/>
            <person name="Paixao D.A."/>
            <person name="Bugg T.D."/>
            <person name="Squina F.M."/>
        </authorList>
    </citation>
    <scope>NUCLEOTIDE SEQUENCE [LARGE SCALE GENOMIC DNA]</scope>
    <source>
        <strain evidence="2 3">A1</strain>
    </source>
</reference>
<name>A0A2S5CV32_LYSSH</name>
<evidence type="ECO:0000256" key="1">
    <source>
        <dbReference type="SAM" id="Phobius"/>
    </source>
</evidence>
<comment type="caution">
    <text evidence="2">The sequence shown here is derived from an EMBL/GenBank/DDBJ whole genome shotgun (WGS) entry which is preliminary data.</text>
</comment>
<dbReference type="AlphaFoldDB" id="A0A2S5CV32"/>
<keyword evidence="1" id="KW-1133">Transmembrane helix</keyword>
<dbReference type="GO" id="GO:0016020">
    <property type="term" value="C:membrane"/>
    <property type="evidence" value="ECO:0007669"/>
    <property type="project" value="InterPro"/>
</dbReference>
<keyword evidence="2" id="KW-0808">Transferase</keyword>
<protein>
    <submittedName>
        <fullName evidence="2">Phosphatidylcholine synthase</fullName>
        <ecNumber evidence="2">2.7.8.24</ecNumber>
    </submittedName>
</protein>
<dbReference type="InterPro" id="IPR000462">
    <property type="entry name" value="CDP-OH_P_trans"/>
</dbReference>
<keyword evidence="3" id="KW-1185">Reference proteome</keyword>
<feature type="transmembrane region" description="Helical" evidence="1">
    <location>
        <begin position="35"/>
        <end position="53"/>
    </location>
</feature>
<gene>
    <name evidence="2" type="primary">pcs</name>
    <name evidence="2" type="ORF">LYSIN_03551</name>
</gene>
<feature type="transmembrane region" description="Helical" evidence="1">
    <location>
        <begin position="97"/>
        <end position="115"/>
    </location>
</feature>
<feature type="transmembrane region" description="Helical" evidence="1">
    <location>
        <begin position="180"/>
        <end position="198"/>
    </location>
</feature>
<dbReference type="RefSeq" id="WP_069508244.1">
    <property type="nucleotide sequence ID" value="NZ_CP194323.1"/>
</dbReference>
<dbReference type="GO" id="GO:0008654">
    <property type="term" value="P:phospholipid biosynthetic process"/>
    <property type="evidence" value="ECO:0007669"/>
    <property type="project" value="InterPro"/>
</dbReference>
<feature type="transmembrane region" description="Helical" evidence="1">
    <location>
        <begin position="12"/>
        <end position="29"/>
    </location>
</feature>
<sequence>MIKLLFDKANIVTTLGLLAGLFSIIFTVLNDWELSILMMLLAITCDIFDGIVARRFRKKQDRLISEIGGQFDSLADLVHSGIAPGIFIYYYTGETILSAILLAIIVISCFLRLAYYNCVGLTDKGYFYGLPVFYSPLILAVVYIIVSFINHNILLYFYAIIVPVLHISSSLRIKKSNSGPVFYIFLTCLFIEILYYLFYII</sequence>
<dbReference type="GO" id="GO:0050520">
    <property type="term" value="F:phosphatidylcholine synthase activity"/>
    <property type="evidence" value="ECO:0007669"/>
    <property type="project" value="UniProtKB-EC"/>
</dbReference>
<dbReference type="InterPro" id="IPR043130">
    <property type="entry name" value="CDP-OH_PTrfase_TM_dom"/>
</dbReference>
<dbReference type="Proteomes" id="UP000237319">
    <property type="component" value="Unassembled WGS sequence"/>
</dbReference>
<keyword evidence="1" id="KW-0472">Membrane</keyword>
<accession>A0A2S5CV32</accession>
<keyword evidence="1" id="KW-0812">Transmembrane</keyword>
<evidence type="ECO:0000313" key="3">
    <source>
        <dbReference type="Proteomes" id="UP000237319"/>
    </source>
</evidence>
<proteinExistence type="predicted"/>
<dbReference type="EMBL" id="PGLV01000003">
    <property type="protein sequence ID" value="POZ54691.1"/>
    <property type="molecule type" value="Genomic_DNA"/>
</dbReference>
<organism evidence="2 3">
    <name type="scientific">Lysinibacillus sphaericus</name>
    <name type="common">Bacillus sphaericus</name>
    <dbReference type="NCBI Taxonomy" id="1421"/>
    <lineage>
        <taxon>Bacteria</taxon>
        <taxon>Bacillati</taxon>
        <taxon>Bacillota</taxon>
        <taxon>Bacilli</taxon>
        <taxon>Bacillales</taxon>
        <taxon>Bacillaceae</taxon>
        <taxon>Lysinibacillus</taxon>
    </lineage>
</organism>
<dbReference type="Pfam" id="PF01066">
    <property type="entry name" value="CDP-OH_P_transf"/>
    <property type="match status" value="1"/>
</dbReference>
<feature type="transmembrane region" description="Helical" evidence="1">
    <location>
        <begin position="127"/>
        <end position="149"/>
    </location>
</feature>
<feature type="transmembrane region" description="Helical" evidence="1">
    <location>
        <begin position="155"/>
        <end position="173"/>
    </location>
</feature>
<evidence type="ECO:0000313" key="2">
    <source>
        <dbReference type="EMBL" id="POZ54691.1"/>
    </source>
</evidence>
<dbReference type="Gene3D" id="1.20.120.1760">
    <property type="match status" value="1"/>
</dbReference>
<dbReference type="EC" id="2.7.8.24" evidence="2"/>